<gene>
    <name evidence="2" type="ORF">RGQ30_00760</name>
</gene>
<dbReference type="EMBL" id="AP028947">
    <property type="protein sequence ID" value="BET24575.1"/>
    <property type="molecule type" value="Genomic_DNA"/>
</dbReference>
<reference evidence="2 3" key="1">
    <citation type="submission" date="2023-10" db="EMBL/GenBank/DDBJ databases">
        <title>Complete Genome Sequence of Limnobacter thiooxidans CS-K2T, Isolated from freshwater lake sediments in Bavaria, Germany.</title>
        <authorList>
            <person name="Naruki M."/>
            <person name="Watanabe A."/>
            <person name="Warashina T."/>
            <person name="Morita T."/>
            <person name="Arakawa K."/>
        </authorList>
    </citation>
    <scope>NUCLEOTIDE SEQUENCE [LARGE SCALE GENOMIC DNA]</scope>
    <source>
        <strain evidence="2 3">CS-K2</strain>
    </source>
</reference>
<accession>A0AA86J4J4</accession>
<feature type="compositionally biased region" description="Basic and acidic residues" evidence="1">
    <location>
        <begin position="55"/>
        <end position="67"/>
    </location>
</feature>
<keyword evidence="3" id="KW-1185">Reference proteome</keyword>
<proteinExistence type="predicted"/>
<name>A0AA86J4J4_9BURK</name>
<evidence type="ECO:0000256" key="1">
    <source>
        <dbReference type="SAM" id="MobiDB-lite"/>
    </source>
</evidence>
<organism evidence="2 3">
    <name type="scientific">Limnobacter thiooxidans</name>
    <dbReference type="NCBI Taxonomy" id="131080"/>
    <lineage>
        <taxon>Bacteria</taxon>
        <taxon>Pseudomonadati</taxon>
        <taxon>Pseudomonadota</taxon>
        <taxon>Betaproteobacteria</taxon>
        <taxon>Burkholderiales</taxon>
        <taxon>Burkholderiaceae</taxon>
        <taxon>Limnobacter</taxon>
    </lineage>
</organism>
<evidence type="ECO:0008006" key="4">
    <source>
        <dbReference type="Google" id="ProtNLM"/>
    </source>
</evidence>
<evidence type="ECO:0000313" key="3">
    <source>
        <dbReference type="Proteomes" id="UP001329151"/>
    </source>
</evidence>
<evidence type="ECO:0000313" key="2">
    <source>
        <dbReference type="EMBL" id="BET24575.1"/>
    </source>
</evidence>
<dbReference type="PROSITE" id="PS51257">
    <property type="entry name" value="PROKAR_LIPOPROTEIN"/>
    <property type="match status" value="1"/>
</dbReference>
<dbReference type="Proteomes" id="UP001329151">
    <property type="component" value="Chromosome"/>
</dbReference>
<feature type="region of interest" description="Disordered" evidence="1">
    <location>
        <begin position="47"/>
        <end position="67"/>
    </location>
</feature>
<dbReference type="AlphaFoldDB" id="A0AA86J4J4"/>
<protein>
    <recommendedName>
        <fullName evidence="4">Lipoprotein</fullName>
    </recommendedName>
</protein>
<dbReference type="KEGG" id="lto:RGQ30_00760"/>
<sequence length="67" mass="7797">MRFTFIVLVFLAISGLSGCSSQQLYSAGQEWKKNECNKIVDVHERNRCMQGNQNSHDDYKRQTEEAR</sequence>